<evidence type="ECO:0000313" key="4">
    <source>
        <dbReference type="EMBL" id="TDK48027.1"/>
    </source>
</evidence>
<keyword evidence="2" id="KW-0472">Membrane</keyword>
<dbReference type="Pfam" id="PF04397">
    <property type="entry name" value="LytTR"/>
    <property type="match status" value="1"/>
</dbReference>
<dbReference type="SMART" id="SM00850">
    <property type="entry name" value="LytTR"/>
    <property type="match status" value="1"/>
</dbReference>
<dbReference type="PROSITE" id="PS50930">
    <property type="entry name" value="HTH_LYTTR"/>
    <property type="match status" value="1"/>
</dbReference>
<dbReference type="RefSeq" id="WP_133359651.1">
    <property type="nucleotide sequence ID" value="NZ_SMUV01000064.1"/>
</dbReference>
<feature type="region of interest" description="Disordered" evidence="1">
    <location>
        <begin position="152"/>
        <end position="183"/>
    </location>
</feature>
<feature type="transmembrane region" description="Helical" evidence="2">
    <location>
        <begin position="21"/>
        <end position="43"/>
    </location>
</feature>
<gene>
    <name evidence="4" type="ORF">E1832_10210</name>
</gene>
<dbReference type="EMBL" id="SMUV01000064">
    <property type="protein sequence ID" value="TDK48027.1"/>
    <property type="molecule type" value="Genomic_DNA"/>
</dbReference>
<dbReference type="InterPro" id="IPR007492">
    <property type="entry name" value="LytTR_DNA-bd_dom"/>
</dbReference>
<sequence>MTFFSNRLIRRRFLSPFSRGEAAIWSLFSFFAAYTGPFGTYSLGFGRRLAYWTLVVILSALMANAFARAARRLIGPGHRQWRDLVVVVLMTVFFTPVLIGLTRYFLKMDFSNLSDALYFGQYVAIISLGVTSGRRVLPRMIPGLHSDMARWGAVAPPDPVPEPDPEAEADAETPPQPRLKRRLPDSFQGPILRLTVEDHFVDVIAPGTVYRLRMRFADAIDEMDPVEGFCTHRSHWVRRDAVDGVERDGTRVLLRLTNGDLVPVSRTYRPKLEQAGLL</sequence>
<keyword evidence="2" id="KW-1133">Transmembrane helix</keyword>
<keyword evidence="2" id="KW-0812">Transmembrane</keyword>
<dbReference type="Gene3D" id="2.40.50.1020">
    <property type="entry name" value="LytTr DNA-binding domain"/>
    <property type="match status" value="1"/>
</dbReference>
<organism evidence="4 5">
    <name type="scientific">Antarcticimicrobium luteum</name>
    <dbReference type="NCBI Taxonomy" id="2547397"/>
    <lineage>
        <taxon>Bacteria</taxon>
        <taxon>Pseudomonadati</taxon>
        <taxon>Pseudomonadota</taxon>
        <taxon>Alphaproteobacteria</taxon>
        <taxon>Rhodobacterales</taxon>
        <taxon>Paracoccaceae</taxon>
        <taxon>Antarcticimicrobium</taxon>
    </lineage>
</organism>
<proteinExistence type="predicted"/>
<dbReference type="AlphaFoldDB" id="A0A4V3ARU6"/>
<dbReference type="Proteomes" id="UP000295301">
    <property type="component" value="Unassembled WGS sequence"/>
</dbReference>
<feature type="transmembrane region" description="Helical" evidence="2">
    <location>
        <begin position="118"/>
        <end position="137"/>
    </location>
</feature>
<keyword evidence="5" id="KW-1185">Reference proteome</keyword>
<evidence type="ECO:0000313" key="5">
    <source>
        <dbReference type="Proteomes" id="UP000295301"/>
    </source>
</evidence>
<dbReference type="OrthoDB" id="7028951at2"/>
<feature type="compositionally biased region" description="Acidic residues" evidence="1">
    <location>
        <begin position="161"/>
        <end position="171"/>
    </location>
</feature>
<accession>A0A4V3ARU6</accession>
<feature type="transmembrane region" description="Helical" evidence="2">
    <location>
        <begin position="49"/>
        <end position="69"/>
    </location>
</feature>
<dbReference type="GO" id="GO:0003677">
    <property type="term" value="F:DNA binding"/>
    <property type="evidence" value="ECO:0007669"/>
    <property type="project" value="InterPro"/>
</dbReference>
<comment type="caution">
    <text evidence="4">The sequence shown here is derived from an EMBL/GenBank/DDBJ whole genome shotgun (WGS) entry which is preliminary data.</text>
</comment>
<evidence type="ECO:0000256" key="2">
    <source>
        <dbReference type="SAM" id="Phobius"/>
    </source>
</evidence>
<evidence type="ECO:0000256" key="1">
    <source>
        <dbReference type="SAM" id="MobiDB-lite"/>
    </source>
</evidence>
<evidence type="ECO:0000259" key="3">
    <source>
        <dbReference type="PROSITE" id="PS50930"/>
    </source>
</evidence>
<reference evidence="4 5" key="1">
    <citation type="submission" date="2019-03" db="EMBL/GenBank/DDBJ databases">
        <title>Ruegeria lutea sp. nov., a novel strain, isolated from marine sediment, the Masan Bay, South Korea.</title>
        <authorList>
            <person name="Kim J."/>
            <person name="Kim D.-Y."/>
            <person name="Lee S.-S."/>
        </authorList>
    </citation>
    <scope>NUCLEOTIDE SEQUENCE [LARGE SCALE GENOMIC DNA]</scope>
    <source>
        <strain evidence="4 5">318-1</strain>
    </source>
</reference>
<feature type="domain" description="HTH LytTR-type" evidence="3">
    <location>
        <begin position="191"/>
        <end position="278"/>
    </location>
</feature>
<name>A0A4V3ARU6_9RHOB</name>
<feature type="transmembrane region" description="Helical" evidence="2">
    <location>
        <begin position="81"/>
        <end position="106"/>
    </location>
</feature>
<protein>
    <submittedName>
        <fullName evidence="4">LytTR family transcriptional regulator</fullName>
    </submittedName>
</protein>